<feature type="non-terminal residue" evidence="2">
    <location>
        <position position="1"/>
    </location>
</feature>
<dbReference type="AlphaFoldDB" id="A0AAW4FRS3"/>
<dbReference type="PANTHER" id="PTHR35528">
    <property type="entry name" value="BLL1675 PROTEIN"/>
    <property type="match status" value="1"/>
</dbReference>
<dbReference type="PANTHER" id="PTHR35528:SF3">
    <property type="entry name" value="BLL1675 PROTEIN"/>
    <property type="match status" value="1"/>
</dbReference>
<proteinExistence type="predicted"/>
<organism evidence="2 3">
    <name type="scientific">Ensifer canadensis</name>
    <dbReference type="NCBI Taxonomy" id="555315"/>
    <lineage>
        <taxon>Bacteria</taxon>
        <taxon>Pseudomonadati</taxon>
        <taxon>Pseudomonadota</taxon>
        <taxon>Alphaproteobacteria</taxon>
        <taxon>Hyphomicrobiales</taxon>
        <taxon>Rhizobiaceae</taxon>
        <taxon>Sinorhizobium/Ensifer group</taxon>
        <taxon>Ensifer</taxon>
    </lineage>
</organism>
<protein>
    <submittedName>
        <fullName evidence="2">DDE-type integrase/transposase/recombinase</fullName>
    </submittedName>
</protein>
<accession>A0AAW4FRS3</accession>
<dbReference type="Pfam" id="PF13610">
    <property type="entry name" value="DDE_Tnp_IS240"/>
    <property type="match status" value="1"/>
</dbReference>
<dbReference type="EMBL" id="WXFA01000021">
    <property type="protein sequence ID" value="MBM3094010.1"/>
    <property type="molecule type" value="Genomic_DNA"/>
</dbReference>
<keyword evidence="3" id="KW-1185">Reference proteome</keyword>
<evidence type="ECO:0000259" key="1">
    <source>
        <dbReference type="Pfam" id="PF13610"/>
    </source>
</evidence>
<feature type="domain" description="DDE" evidence="1">
    <location>
        <begin position="1"/>
        <end position="101"/>
    </location>
</feature>
<dbReference type="RefSeq" id="WP_203528933.1">
    <property type="nucleotide sequence ID" value="NZ_WXFA01000021.1"/>
</dbReference>
<dbReference type="InterPro" id="IPR032874">
    <property type="entry name" value="DDE_dom"/>
</dbReference>
<evidence type="ECO:0000313" key="3">
    <source>
        <dbReference type="Proteomes" id="UP000744980"/>
    </source>
</evidence>
<reference evidence="2 3" key="1">
    <citation type="submission" date="2020-01" db="EMBL/GenBank/DDBJ databases">
        <title>Draft genome assembly of Ensifer adhaerens T173.</title>
        <authorList>
            <person name="Craig J.E."/>
            <person name="Stinchcombe J.R."/>
        </authorList>
    </citation>
    <scope>NUCLEOTIDE SEQUENCE [LARGE SCALE GENOMIC DNA]</scope>
    <source>
        <strain evidence="2 3">T173</strain>
    </source>
</reference>
<dbReference type="Proteomes" id="UP000744980">
    <property type="component" value="Unassembled WGS sequence"/>
</dbReference>
<gene>
    <name evidence="2" type="ORF">GFB56_24970</name>
</gene>
<name>A0AAW4FRS3_9HYPH</name>
<sequence>VLDILVQPRRNAKAARRFLRGLITRFGTPRVVVVTDKLRSYIKPIRTLAAGAEHRALKGLNNAVEVSHRPTRKREKIFRQFKSPRQAQRFLAAHDQINLIFHSRRYKINAAACRHARADAFAL</sequence>
<comment type="caution">
    <text evidence="2">The sequence shown here is derived from an EMBL/GenBank/DDBJ whole genome shotgun (WGS) entry which is preliminary data.</text>
</comment>
<dbReference type="InterPro" id="IPR052183">
    <property type="entry name" value="IS_Transposase"/>
</dbReference>
<evidence type="ECO:0000313" key="2">
    <source>
        <dbReference type="EMBL" id="MBM3094010.1"/>
    </source>
</evidence>